<comment type="similarity">
    <text evidence="11">Belongs to the dus family.</text>
</comment>
<dbReference type="Proteomes" id="UP000553343">
    <property type="component" value="Unassembled WGS sequence"/>
</dbReference>
<feature type="domain" description="DUS-like FMN-binding" evidence="14">
    <location>
        <begin position="14"/>
        <end position="309"/>
    </location>
</feature>
<dbReference type="NCBIfam" id="TIGR00737">
    <property type="entry name" value="nifR3_yhdG"/>
    <property type="match status" value="1"/>
</dbReference>
<feature type="binding site" evidence="13">
    <location>
        <begin position="225"/>
        <end position="226"/>
    </location>
    <ligand>
        <name>FMN</name>
        <dbReference type="ChEBI" id="CHEBI:58210"/>
    </ligand>
</feature>
<feature type="binding site" evidence="13">
    <location>
        <position position="170"/>
    </location>
    <ligand>
        <name>FMN</name>
        <dbReference type="ChEBI" id="CHEBI:58210"/>
    </ligand>
</feature>
<evidence type="ECO:0000256" key="11">
    <source>
        <dbReference type="PIRNR" id="PIRNR006621"/>
    </source>
</evidence>
<feature type="binding site" evidence="13">
    <location>
        <position position="70"/>
    </location>
    <ligand>
        <name>FMN</name>
        <dbReference type="ChEBI" id="CHEBI:58210"/>
    </ligand>
</feature>
<dbReference type="EMBL" id="JACADJ010000001">
    <property type="protein sequence ID" value="NWH03499.1"/>
    <property type="molecule type" value="Genomic_DNA"/>
</dbReference>
<dbReference type="AlphaFoldDB" id="A0A850SQP0"/>
<reference evidence="15 16" key="1">
    <citation type="submission" date="2020-06" db="EMBL/GenBank/DDBJ databases">
        <title>High-quality draft genome of sulfate reducer Desulfobacter latus type strain AcrS2 isolated from marine sediment.</title>
        <authorList>
            <person name="Hoppe M."/>
            <person name="Larsen C.K."/>
            <person name="Marshall I.P.G."/>
            <person name="Schramm A."/>
            <person name="Marietou A.G."/>
        </authorList>
    </citation>
    <scope>NUCLEOTIDE SEQUENCE [LARGE SCALE GENOMIC DNA]</scope>
    <source>
        <strain evidence="15 16">AcRS2</strain>
    </source>
</reference>
<evidence type="ECO:0000256" key="10">
    <source>
        <dbReference type="ARBA" id="ARBA00048802"/>
    </source>
</evidence>
<keyword evidence="5 11" id="KW-0819">tRNA processing</keyword>
<name>A0A850SQP0_9BACT</name>
<evidence type="ECO:0000259" key="14">
    <source>
        <dbReference type="Pfam" id="PF01207"/>
    </source>
</evidence>
<dbReference type="Gene3D" id="1.10.1200.80">
    <property type="entry name" value="Putative flavin oxidoreducatase, domain 2"/>
    <property type="match status" value="1"/>
</dbReference>
<evidence type="ECO:0000256" key="13">
    <source>
        <dbReference type="PIRSR" id="PIRSR006621-2"/>
    </source>
</evidence>
<evidence type="ECO:0000313" key="15">
    <source>
        <dbReference type="EMBL" id="NWH03499.1"/>
    </source>
</evidence>
<dbReference type="GO" id="GO:0000049">
    <property type="term" value="F:tRNA binding"/>
    <property type="evidence" value="ECO:0007669"/>
    <property type="project" value="UniProtKB-KW"/>
</dbReference>
<keyword evidence="7" id="KW-0694">RNA-binding</keyword>
<keyword evidence="6" id="KW-0521">NADP</keyword>
<evidence type="ECO:0000256" key="1">
    <source>
        <dbReference type="ARBA" id="ARBA00002790"/>
    </source>
</evidence>
<comment type="catalytic activity">
    <reaction evidence="10">
        <text>a 5,6-dihydrouridine in tRNA + NAD(+) = a uridine in tRNA + NADH + H(+)</text>
        <dbReference type="Rhea" id="RHEA:54452"/>
        <dbReference type="Rhea" id="RHEA-COMP:13339"/>
        <dbReference type="Rhea" id="RHEA-COMP:13887"/>
        <dbReference type="ChEBI" id="CHEBI:15378"/>
        <dbReference type="ChEBI" id="CHEBI:57540"/>
        <dbReference type="ChEBI" id="CHEBI:57945"/>
        <dbReference type="ChEBI" id="CHEBI:65315"/>
        <dbReference type="ChEBI" id="CHEBI:74443"/>
    </reaction>
</comment>
<evidence type="ECO:0000256" key="4">
    <source>
        <dbReference type="ARBA" id="ARBA00022643"/>
    </source>
</evidence>
<feature type="binding site" evidence="13">
    <location>
        <position position="140"/>
    </location>
    <ligand>
        <name>FMN</name>
        <dbReference type="ChEBI" id="CHEBI:58210"/>
    </ligand>
</feature>
<comment type="caution">
    <text evidence="15">The sequence shown here is derived from an EMBL/GenBank/DDBJ whole genome shotgun (WGS) entry which is preliminary data.</text>
</comment>
<dbReference type="InterPro" id="IPR013785">
    <property type="entry name" value="Aldolase_TIM"/>
</dbReference>
<organism evidence="15 16">
    <name type="scientific">Desulfobacter latus</name>
    <dbReference type="NCBI Taxonomy" id="2292"/>
    <lineage>
        <taxon>Bacteria</taxon>
        <taxon>Pseudomonadati</taxon>
        <taxon>Thermodesulfobacteriota</taxon>
        <taxon>Desulfobacteria</taxon>
        <taxon>Desulfobacterales</taxon>
        <taxon>Desulfobacteraceae</taxon>
        <taxon>Desulfobacter</taxon>
    </lineage>
</organism>
<dbReference type="PANTHER" id="PTHR45846">
    <property type="entry name" value="TRNA-DIHYDROURIDINE(47) SYNTHASE [NAD(P)(+)]-LIKE"/>
    <property type="match status" value="1"/>
</dbReference>
<sequence>MKIKDLEINGITFLAPLAGITNLPFRQLIKDCGCAVVCSEMISAKGIFYNAEKTITLLKSHERERPLSVQIFGSDPVSMGQAAAFIDDLGTADIIDINFGCSVRKVIKQGAGVSLMKNPALARKILKAVRDATSLPFTIKIRSGWDASGDHAVNLANIAEDQGVDAITLHPRTAAQGFRGKADWQLIARLKQAIRIPVIGNGDIVTPQDAGDMLSQTGCDAVMVGRAAMANPFILSQIEQYVAQGTFICPEPWAIFRKMEALTQGYVSYFGEMTACRMLRGRLAWFIRGFPGAAAFRQKLSTLASSAHAFEMIRDFEAGQKF</sequence>
<dbReference type="InterPro" id="IPR004652">
    <property type="entry name" value="DusB-like"/>
</dbReference>
<evidence type="ECO:0000256" key="6">
    <source>
        <dbReference type="ARBA" id="ARBA00022857"/>
    </source>
</evidence>
<comment type="cofactor">
    <cofactor evidence="11 13">
        <name>FMN</name>
        <dbReference type="ChEBI" id="CHEBI:58210"/>
    </cofactor>
</comment>
<comment type="catalytic activity">
    <reaction evidence="9">
        <text>a 5,6-dihydrouridine in tRNA + NADP(+) = a uridine in tRNA + NADPH + H(+)</text>
        <dbReference type="Rhea" id="RHEA:23624"/>
        <dbReference type="Rhea" id="RHEA-COMP:13339"/>
        <dbReference type="Rhea" id="RHEA-COMP:13887"/>
        <dbReference type="ChEBI" id="CHEBI:15378"/>
        <dbReference type="ChEBI" id="CHEBI:57783"/>
        <dbReference type="ChEBI" id="CHEBI:58349"/>
        <dbReference type="ChEBI" id="CHEBI:65315"/>
        <dbReference type="ChEBI" id="CHEBI:74443"/>
    </reaction>
</comment>
<accession>A0A850SQP0</accession>
<evidence type="ECO:0000256" key="8">
    <source>
        <dbReference type="ARBA" id="ARBA00023002"/>
    </source>
</evidence>
<dbReference type="GO" id="GO:0050660">
    <property type="term" value="F:flavin adenine dinucleotide binding"/>
    <property type="evidence" value="ECO:0007669"/>
    <property type="project" value="InterPro"/>
</dbReference>
<dbReference type="InterPro" id="IPR024036">
    <property type="entry name" value="tRNA-dHydroUridine_Synthase_C"/>
</dbReference>
<dbReference type="PIRSF" id="PIRSF006621">
    <property type="entry name" value="Dus"/>
    <property type="match status" value="1"/>
</dbReference>
<dbReference type="PANTHER" id="PTHR45846:SF1">
    <property type="entry name" value="TRNA-DIHYDROURIDINE(47) SYNTHASE [NAD(P)(+)]-LIKE"/>
    <property type="match status" value="1"/>
</dbReference>
<dbReference type="Gene3D" id="3.20.20.70">
    <property type="entry name" value="Aldolase class I"/>
    <property type="match status" value="1"/>
</dbReference>
<dbReference type="SUPFAM" id="SSF51395">
    <property type="entry name" value="FMN-linked oxidoreductases"/>
    <property type="match status" value="1"/>
</dbReference>
<evidence type="ECO:0000256" key="2">
    <source>
        <dbReference type="ARBA" id="ARBA00022555"/>
    </source>
</evidence>
<keyword evidence="13" id="KW-0547">Nucleotide-binding</keyword>
<keyword evidence="2" id="KW-0820">tRNA-binding</keyword>
<keyword evidence="16" id="KW-1185">Reference proteome</keyword>
<evidence type="ECO:0000256" key="5">
    <source>
        <dbReference type="ARBA" id="ARBA00022694"/>
    </source>
</evidence>
<protein>
    <recommendedName>
        <fullName evidence="11">tRNA-dihydrouridine synthase</fullName>
        <ecNumber evidence="11">1.3.1.-</ecNumber>
    </recommendedName>
</protein>
<dbReference type="RefSeq" id="WP_178364954.1">
    <property type="nucleotide sequence ID" value="NZ_JACADJ010000001.1"/>
</dbReference>
<evidence type="ECO:0000256" key="3">
    <source>
        <dbReference type="ARBA" id="ARBA00022630"/>
    </source>
</evidence>
<keyword evidence="3 11" id="KW-0285">Flavoprotein</keyword>
<evidence type="ECO:0000256" key="12">
    <source>
        <dbReference type="PIRSR" id="PIRSR006621-1"/>
    </source>
</evidence>
<dbReference type="InterPro" id="IPR035587">
    <property type="entry name" value="DUS-like_FMN-bd"/>
</dbReference>
<feature type="active site" description="Proton donor" evidence="12">
    <location>
        <position position="101"/>
    </location>
</feature>
<dbReference type="GO" id="GO:0017150">
    <property type="term" value="F:tRNA dihydrouridine synthase activity"/>
    <property type="evidence" value="ECO:0007669"/>
    <property type="project" value="InterPro"/>
</dbReference>
<evidence type="ECO:0000256" key="7">
    <source>
        <dbReference type="ARBA" id="ARBA00022884"/>
    </source>
</evidence>
<evidence type="ECO:0000313" key="16">
    <source>
        <dbReference type="Proteomes" id="UP000553343"/>
    </source>
</evidence>
<keyword evidence="8 11" id="KW-0560">Oxidoreductase</keyword>
<comment type="function">
    <text evidence="1 11">Catalyzes the synthesis of 5,6-dihydrouridine (D), a modified base found in the D-loop of most tRNAs, via the reduction of the C5-C6 double bond in target uridines.</text>
</comment>
<proteinExistence type="inferred from homology"/>
<gene>
    <name evidence="15" type="primary">dusB</name>
    <name evidence="15" type="ORF">HXW94_00560</name>
</gene>
<keyword evidence="4 11" id="KW-0288">FMN</keyword>
<dbReference type="Pfam" id="PF01207">
    <property type="entry name" value="Dus"/>
    <property type="match status" value="1"/>
</dbReference>
<dbReference type="CDD" id="cd02801">
    <property type="entry name" value="DUS_like_FMN"/>
    <property type="match status" value="1"/>
</dbReference>
<dbReference type="InterPro" id="IPR001269">
    <property type="entry name" value="DUS_fam"/>
</dbReference>
<evidence type="ECO:0000256" key="9">
    <source>
        <dbReference type="ARBA" id="ARBA00048205"/>
    </source>
</evidence>
<dbReference type="EC" id="1.3.1.-" evidence="11"/>